<comment type="caution">
    <text evidence="3">The sequence shown here is derived from an EMBL/GenBank/DDBJ whole genome shotgun (WGS) entry which is preliminary data.</text>
</comment>
<dbReference type="SUPFAM" id="SSF110916">
    <property type="entry name" value="Peptidyl-tRNA hydrolase domain-like"/>
    <property type="match status" value="1"/>
</dbReference>
<keyword evidence="3" id="KW-0378">Hydrolase</keyword>
<protein>
    <submittedName>
        <fullName evidence="3">Alternative ribosome rescue aminoacyl-tRNA hydrolase ArfB</fullName>
        <ecNumber evidence="3">3.1.1.29</ecNumber>
    </submittedName>
</protein>
<dbReference type="Gene3D" id="3.30.160.20">
    <property type="match status" value="1"/>
</dbReference>
<dbReference type="NCBIfam" id="NF006718">
    <property type="entry name" value="PRK09256.1"/>
    <property type="match status" value="1"/>
</dbReference>
<dbReference type="EMBL" id="JBHUOZ010000001">
    <property type="protein sequence ID" value="MFD2919462.1"/>
    <property type="molecule type" value="Genomic_DNA"/>
</dbReference>
<evidence type="ECO:0000259" key="2">
    <source>
        <dbReference type="PROSITE" id="PS00745"/>
    </source>
</evidence>
<dbReference type="PANTHER" id="PTHR47814:SF1">
    <property type="entry name" value="PEPTIDYL-TRNA HYDROLASE ARFB"/>
    <property type="match status" value="1"/>
</dbReference>
<evidence type="ECO:0000313" key="3">
    <source>
        <dbReference type="EMBL" id="MFD2919462.1"/>
    </source>
</evidence>
<gene>
    <name evidence="3" type="primary">arfB</name>
    <name evidence="3" type="ORF">ACFS6H_07090</name>
</gene>
<reference evidence="4" key="1">
    <citation type="journal article" date="2019" name="Int. J. Syst. Evol. Microbiol.">
        <title>The Global Catalogue of Microorganisms (GCM) 10K type strain sequencing project: providing services to taxonomists for standard genome sequencing and annotation.</title>
        <authorList>
            <consortium name="The Broad Institute Genomics Platform"/>
            <consortium name="The Broad Institute Genome Sequencing Center for Infectious Disease"/>
            <person name="Wu L."/>
            <person name="Ma J."/>
        </authorList>
    </citation>
    <scope>NUCLEOTIDE SEQUENCE [LARGE SCALE GENOMIC DNA]</scope>
    <source>
        <strain evidence="4">KCTC 23299</strain>
    </source>
</reference>
<organism evidence="3 4">
    <name type="scientific">Terrimonas rubra</name>
    <dbReference type="NCBI Taxonomy" id="1035890"/>
    <lineage>
        <taxon>Bacteria</taxon>
        <taxon>Pseudomonadati</taxon>
        <taxon>Bacteroidota</taxon>
        <taxon>Chitinophagia</taxon>
        <taxon>Chitinophagales</taxon>
        <taxon>Chitinophagaceae</taxon>
        <taxon>Terrimonas</taxon>
    </lineage>
</organism>
<keyword evidence="4" id="KW-1185">Reference proteome</keyword>
<name>A0ABW6A2G7_9BACT</name>
<dbReference type="Pfam" id="PF00472">
    <property type="entry name" value="RF-1"/>
    <property type="match status" value="1"/>
</dbReference>
<evidence type="ECO:0000256" key="1">
    <source>
        <dbReference type="SAM" id="MobiDB-lite"/>
    </source>
</evidence>
<dbReference type="PROSITE" id="PS00745">
    <property type="entry name" value="RF_PROK_I"/>
    <property type="match status" value="1"/>
</dbReference>
<dbReference type="PANTHER" id="PTHR47814">
    <property type="entry name" value="PEPTIDYL-TRNA HYDROLASE ARFB"/>
    <property type="match status" value="1"/>
</dbReference>
<dbReference type="Proteomes" id="UP001597511">
    <property type="component" value="Unassembled WGS sequence"/>
</dbReference>
<dbReference type="GO" id="GO:0004045">
    <property type="term" value="F:peptidyl-tRNA hydrolase activity"/>
    <property type="evidence" value="ECO:0007669"/>
    <property type="project" value="UniProtKB-EC"/>
</dbReference>
<sequence length="173" mass="19616">MLNIREDIPVNGYTGRSHPLYYSSHYTYLYSCNKCINKTMRDYSSEISFQTTRSGGKGGQNVNKVETAVIGFLTIASSQLLNEQEKQIISEKLANRINNEGQLFVKAQEHRTQLANREEVVKKINKLLQSALVKKKLRIATKVSKAAKEARLTNKKRASDKKSMRKKFTGNGD</sequence>
<feature type="compositionally biased region" description="Basic residues" evidence="1">
    <location>
        <begin position="153"/>
        <end position="173"/>
    </location>
</feature>
<dbReference type="EC" id="3.1.1.29" evidence="3"/>
<accession>A0ABW6A2G7</accession>
<feature type="region of interest" description="Disordered" evidence="1">
    <location>
        <begin position="146"/>
        <end position="173"/>
    </location>
</feature>
<feature type="domain" description="Prokaryotic-type class I peptide chain release factors" evidence="2">
    <location>
        <begin position="53"/>
        <end position="69"/>
    </location>
</feature>
<evidence type="ECO:0000313" key="4">
    <source>
        <dbReference type="Proteomes" id="UP001597511"/>
    </source>
</evidence>
<dbReference type="RefSeq" id="WP_386096672.1">
    <property type="nucleotide sequence ID" value="NZ_JBHUOZ010000001.1"/>
</dbReference>
<dbReference type="InterPro" id="IPR000352">
    <property type="entry name" value="Pep_chain_release_fac_I"/>
</dbReference>
<proteinExistence type="predicted"/>